<organism evidence="1 2">
    <name type="scientific">Camellia lanceoleosa</name>
    <dbReference type="NCBI Taxonomy" id="1840588"/>
    <lineage>
        <taxon>Eukaryota</taxon>
        <taxon>Viridiplantae</taxon>
        <taxon>Streptophyta</taxon>
        <taxon>Embryophyta</taxon>
        <taxon>Tracheophyta</taxon>
        <taxon>Spermatophyta</taxon>
        <taxon>Magnoliopsida</taxon>
        <taxon>eudicotyledons</taxon>
        <taxon>Gunneridae</taxon>
        <taxon>Pentapetalae</taxon>
        <taxon>asterids</taxon>
        <taxon>Ericales</taxon>
        <taxon>Theaceae</taxon>
        <taxon>Camellia</taxon>
    </lineage>
</organism>
<dbReference type="Proteomes" id="UP001060215">
    <property type="component" value="Chromosome 13"/>
</dbReference>
<keyword evidence="2" id="KW-1185">Reference proteome</keyword>
<evidence type="ECO:0000313" key="2">
    <source>
        <dbReference type="Proteomes" id="UP001060215"/>
    </source>
</evidence>
<accession>A0ACC0FX78</accession>
<evidence type="ECO:0000313" key="1">
    <source>
        <dbReference type="EMBL" id="KAI7992581.1"/>
    </source>
</evidence>
<sequence length="220" mass="23866">MVCSSLSALVYSSFIILPGKSSNLLLLLAFAIMLCAARVECGMLLADLYGSGRSVCSQFGNCSSLSCNSASVTLCFSWFCFSNLCAAENLRSGRQCTGCKWEAMVIFAKVSLLLGCKSTPVCDLIQAAVVLLVGYQVGCVCVRICWYWDASMLRCFVCLNLLVQTPIEQCLQLHMSQKEGTNTISHRAKIEPSLTELGAAVPTTALESWLVDWKLLIKSG</sequence>
<comment type="caution">
    <text evidence="1">The sequence shown here is derived from an EMBL/GenBank/DDBJ whole genome shotgun (WGS) entry which is preliminary data.</text>
</comment>
<dbReference type="EMBL" id="CM045770">
    <property type="protein sequence ID" value="KAI7992581.1"/>
    <property type="molecule type" value="Genomic_DNA"/>
</dbReference>
<protein>
    <submittedName>
        <fullName evidence="1">Uncharacterized protein</fullName>
    </submittedName>
</protein>
<name>A0ACC0FX78_9ERIC</name>
<proteinExistence type="predicted"/>
<reference evidence="1 2" key="1">
    <citation type="journal article" date="2022" name="Plant J.">
        <title>Chromosome-level genome of Camellia lanceoleosa provides a valuable resource for understanding genome evolution and self-incompatibility.</title>
        <authorList>
            <person name="Gong W."/>
            <person name="Xiao S."/>
            <person name="Wang L."/>
            <person name="Liao Z."/>
            <person name="Chang Y."/>
            <person name="Mo W."/>
            <person name="Hu G."/>
            <person name="Li W."/>
            <person name="Zhao G."/>
            <person name="Zhu H."/>
            <person name="Hu X."/>
            <person name="Ji K."/>
            <person name="Xiang X."/>
            <person name="Song Q."/>
            <person name="Yuan D."/>
            <person name="Jin S."/>
            <person name="Zhang L."/>
        </authorList>
    </citation>
    <scope>NUCLEOTIDE SEQUENCE [LARGE SCALE GENOMIC DNA]</scope>
    <source>
        <strain evidence="1">SQ_2022a</strain>
    </source>
</reference>
<gene>
    <name evidence="1" type="ORF">LOK49_LG12G01208</name>
</gene>